<keyword evidence="2" id="KW-1185">Reference proteome</keyword>
<evidence type="ECO:0000313" key="2">
    <source>
        <dbReference type="Proteomes" id="UP001060215"/>
    </source>
</evidence>
<protein>
    <submittedName>
        <fullName evidence="1">Subtilisin-like protease SBT4.14</fullName>
    </submittedName>
</protein>
<organism evidence="1 2">
    <name type="scientific">Camellia lanceoleosa</name>
    <dbReference type="NCBI Taxonomy" id="1840588"/>
    <lineage>
        <taxon>Eukaryota</taxon>
        <taxon>Viridiplantae</taxon>
        <taxon>Streptophyta</taxon>
        <taxon>Embryophyta</taxon>
        <taxon>Tracheophyta</taxon>
        <taxon>Spermatophyta</taxon>
        <taxon>Magnoliopsida</taxon>
        <taxon>eudicotyledons</taxon>
        <taxon>Gunneridae</taxon>
        <taxon>Pentapetalae</taxon>
        <taxon>asterids</taxon>
        <taxon>Ericales</taxon>
        <taxon>Theaceae</taxon>
        <taxon>Camellia</taxon>
    </lineage>
</organism>
<sequence>MSRERYIHSLLTLSHLLICIFTSLVAVNGDTQKEFYIAFLRDQVVDDAESVHQTHINVLSNLKGSELDAEESLVHSYSRNFNAFAAKLHEHEANKLSSMEGVLSVFRNRYHKLHTTKSWDFIGLPNTARRKLKMESNIIVGLLDTGITPESESFADNGFGPPPAKWKGSCGHFANFSGCNNKLIGAKYFKLDGNEDPSDILSPIDVDGHGTHTSSTLAGNLVPGANLFGLAKGTARGAVPSARVAAYKVCWASFGCSDMDILAGFDAAINDGVDVISISVGGLSADYVTDSIAVGAFHAMRKGIITVASAGNDGPRMATVANNAPWIFTVAASGINRQFRSNVVLGSGKTVSGVGVNIFDPKQKLYPLVRGDAVAKNSESTDNARYCFQESMDPHKVKGKLVLCKLGMWGVDSVVKGFGGIGAIIASEEYLDNAQIFMAPATVVNTTISDTIGEYINTTRSPSAVIYKSLEVKIPAPFIASFSSRGPNPGSNHLLKPDIAAPGIDILASYTPMKSLTGLKGDTIHSKFTLMSGTSMSCPHVAGVAAYVKSFHPNWSPTAIKSAIMTTATPMSSRVNNEGEFAYGAGQVNPTKAVSPGLIYDMDEMSYIQFLCHEGYPGSSIATLAGSKSINCSSLLPGVGSDALNYPAMQLSLKDHETTTGVFSRIVTNVGPFQSVYNATIRAPKGVEIIVKPMSLHFSRASEKRSFKVVVKAKATTSMQIMSAIRNTLIDSLNEMYGRPEKVTGSVVALLFLICEHAAIVEPDRPNVSPRFCKWNVGALVGKLKTVELSVNDGIEVNCDKLSVSIIERYFVQACHVSKVAKEAEGVVLEVEPVNVWNECVGGVDVEEGCNVEDSFDCWKPDLPSGVKFECKEVTDKSEKDSGTSCLAKEIDVKIFVADDVSPVLFPDLLDLAFTLEGAKVCDDINCTKKQLSKALEQVNELKNEVRLKAERVSELENRVEKMEGMVGAQETNLYIGFDCVLGAKDAEILWLNKVVEQLRETITRLEDQVDDHAAHVVTQSVTTTNPKQQPLSKTKSGGSIGSGNLHSGDSRQGRVAIETCEHHVTDDVAALVDVVDVVEDVNTVHIGVDNVRTIGTGLENKNIGPLQDMVRDELVNVDGGNSVEVIDVYADMLMDLQTRASERNEYVDTSYVYSSVCAKQWVVGHHNQFVKPRVTTSVGGNAEFDGTLVQVLENPQQATDSSNCAIYVCFIIRQHVHGVQIDGTMDGLTPFVFRAAMVKMFLNDMRRGLRARNM</sequence>
<comment type="caution">
    <text evidence="1">The sequence shown here is derived from an EMBL/GenBank/DDBJ whole genome shotgun (WGS) entry which is preliminary data.</text>
</comment>
<dbReference type="EMBL" id="CM045760">
    <property type="protein sequence ID" value="KAI8028283.1"/>
    <property type="molecule type" value="Genomic_DNA"/>
</dbReference>
<name>A0ACC0IT60_9ERIC</name>
<evidence type="ECO:0000313" key="1">
    <source>
        <dbReference type="EMBL" id="KAI8028283.1"/>
    </source>
</evidence>
<gene>
    <name evidence="1" type="ORF">LOK49_LG02G00492</name>
</gene>
<accession>A0ACC0IT60</accession>
<reference evidence="1 2" key="1">
    <citation type="journal article" date="2022" name="Plant J.">
        <title>Chromosome-level genome of Camellia lanceoleosa provides a valuable resource for understanding genome evolution and self-incompatibility.</title>
        <authorList>
            <person name="Gong W."/>
            <person name="Xiao S."/>
            <person name="Wang L."/>
            <person name="Liao Z."/>
            <person name="Chang Y."/>
            <person name="Mo W."/>
            <person name="Hu G."/>
            <person name="Li W."/>
            <person name="Zhao G."/>
            <person name="Zhu H."/>
            <person name="Hu X."/>
            <person name="Ji K."/>
            <person name="Xiang X."/>
            <person name="Song Q."/>
            <person name="Yuan D."/>
            <person name="Jin S."/>
            <person name="Zhang L."/>
        </authorList>
    </citation>
    <scope>NUCLEOTIDE SEQUENCE [LARGE SCALE GENOMIC DNA]</scope>
    <source>
        <strain evidence="1">SQ_2022a</strain>
    </source>
</reference>
<proteinExistence type="predicted"/>
<dbReference type="Proteomes" id="UP001060215">
    <property type="component" value="Chromosome 3"/>
</dbReference>